<evidence type="ECO:0000313" key="7">
    <source>
        <dbReference type="EMBL" id="PQJ15831.1"/>
    </source>
</evidence>
<dbReference type="InterPro" id="IPR013766">
    <property type="entry name" value="Thioredoxin_domain"/>
</dbReference>
<dbReference type="OrthoDB" id="9811998at2"/>
<dbReference type="CDD" id="cd02968">
    <property type="entry name" value="SCO"/>
    <property type="match status" value="1"/>
</dbReference>
<dbReference type="InterPro" id="IPR036249">
    <property type="entry name" value="Thioredoxin-like_sf"/>
</dbReference>
<keyword evidence="5" id="KW-1133">Transmembrane helix</keyword>
<evidence type="ECO:0000256" key="3">
    <source>
        <dbReference type="PIRSR" id="PIRSR603782-1"/>
    </source>
</evidence>
<evidence type="ECO:0000313" key="8">
    <source>
        <dbReference type="Proteomes" id="UP000239366"/>
    </source>
</evidence>
<comment type="caution">
    <text evidence="7">The sequence shown here is derived from an EMBL/GenBank/DDBJ whole genome shotgun (WGS) entry which is preliminary data.</text>
</comment>
<keyword evidence="8" id="KW-1185">Reference proteome</keyword>
<evidence type="ECO:0000256" key="5">
    <source>
        <dbReference type="SAM" id="Phobius"/>
    </source>
</evidence>
<dbReference type="AlphaFoldDB" id="A0A2S7T8C0"/>
<sequence>MSTSSNSKKKYTYIWVSAVIFVFGIIVIPSIVDRLQNGEVVEQDRLGAMAVQTVQGLTYVEQNGSRRTIPSFNLIDQDSSAFSSEDLKGKIVVLDFFFTTCPTICLVMSQNIATLQKEFKDEVDFVSISINSRYDQPSVLRDYAARYKAQAGWHFLTGDPIQIHELAQQGFYMYAREDEEVAGGFEHSGLFALIDTEGYIRSRKDEYGNPMIYYRGAITEEQGANSQGETEQISLLREDIKELLKERKQ</sequence>
<evidence type="ECO:0000256" key="4">
    <source>
        <dbReference type="PIRSR" id="PIRSR603782-2"/>
    </source>
</evidence>
<dbReference type="Gene3D" id="3.40.30.10">
    <property type="entry name" value="Glutaredoxin"/>
    <property type="match status" value="1"/>
</dbReference>
<dbReference type="Proteomes" id="UP000239366">
    <property type="component" value="Unassembled WGS sequence"/>
</dbReference>
<dbReference type="Pfam" id="PF02630">
    <property type="entry name" value="SCO1-SenC"/>
    <property type="match status" value="1"/>
</dbReference>
<name>A0A2S7T8C0_9FLAO</name>
<keyword evidence="5" id="KW-0472">Membrane</keyword>
<keyword evidence="4" id="KW-1015">Disulfide bond</keyword>
<keyword evidence="3" id="KW-0479">Metal-binding</keyword>
<dbReference type="SUPFAM" id="SSF52833">
    <property type="entry name" value="Thioredoxin-like"/>
    <property type="match status" value="1"/>
</dbReference>
<dbReference type="GO" id="GO:0046872">
    <property type="term" value="F:metal ion binding"/>
    <property type="evidence" value="ECO:0007669"/>
    <property type="project" value="UniProtKB-KW"/>
</dbReference>
<gene>
    <name evidence="7" type="ORF">BST99_08905</name>
</gene>
<dbReference type="PANTHER" id="PTHR12151:SF25">
    <property type="entry name" value="LINALOOL DEHYDRATASE_ISOMERASE DOMAIN-CONTAINING PROTEIN"/>
    <property type="match status" value="1"/>
</dbReference>
<comment type="similarity">
    <text evidence="1">Belongs to the SCO1/2 family.</text>
</comment>
<feature type="binding site" evidence="3">
    <location>
        <position position="187"/>
    </location>
    <ligand>
        <name>Cu cation</name>
        <dbReference type="ChEBI" id="CHEBI:23378"/>
    </ligand>
</feature>
<accession>A0A2S7T8C0</accession>
<dbReference type="EMBL" id="MQVX01000001">
    <property type="protein sequence ID" value="PQJ15831.1"/>
    <property type="molecule type" value="Genomic_DNA"/>
</dbReference>
<keyword evidence="2 3" id="KW-0186">Copper</keyword>
<keyword evidence="5" id="KW-0812">Transmembrane</keyword>
<dbReference type="InterPro" id="IPR003782">
    <property type="entry name" value="SCO1/SenC"/>
</dbReference>
<feature type="domain" description="Thioredoxin" evidence="6">
    <location>
        <begin position="63"/>
        <end position="245"/>
    </location>
</feature>
<proteinExistence type="inferred from homology"/>
<evidence type="ECO:0000256" key="1">
    <source>
        <dbReference type="ARBA" id="ARBA00010996"/>
    </source>
</evidence>
<feature type="transmembrane region" description="Helical" evidence="5">
    <location>
        <begin position="12"/>
        <end position="32"/>
    </location>
</feature>
<dbReference type="RefSeq" id="WP_105001494.1">
    <property type="nucleotide sequence ID" value="NZ_MQVX01000001.1"/>
</dbReference>
<dbReference type="PANTHER" id="PTHR12151">
    <property type="entry name" value="ELECTRON TRANSPORT PROTIN SCO1/SENC FAMILY MEMBER"/>
    <property type="match status" value="1"/>
</dbReference>
<feature type="disulfide bond" description="Redox-active" evidence="4">
    <location>
        <begin position="101"/>
        <end position="105"/>
    </location>
</feature>
<reference evidence="8" key="1">
    <citation type="submission" date="2016-11" db="EMBL/GenBank/DDBJ databases">
        <title>Trade-off between light-utilization and light-protection in marine flavobacteria.</title>
        <authorList>
            <person name="Kumagai Y."/>
            <person name="Yoshizawa S."/>
            <person name="Kogure K."/>
        </authorList>
    </citation>
    <scope>NUCLEOTIDE SEQUENCE [LARGE SCALE GENOMIC DNA]</scope>
    <source>
        <strain evidence="8">SG-18</strain>
    </source>
</reference>
<feature type="binding site" evidence="3">
    <location>
        <position position="101"/>
    </location>
    <ligand>
        <name>Cu cation</name>
        <dbReference type="ChEBI" id="CHEBI:23378"/>
    </ligand>
</feature>
<organism evidence="7 8">
    <name type="scientific">Aureicoccus marinus</name>
    <dbReference type="NCBI Taxonomy" id="754435"/>
    <lineage>
        <taxon>Bacteria</taxon>
        <taxon>Pseudomonadati</taxon>
        <taxon>Bacteroidota</taxon>
        <taxon>Flavobacteriia</taxon>
        <taxon>Flavobacteriales</taxon>
        <taxon>Flavobacteriaceae</taxon>
        <taxon>Aureicoccus</taxon>
    </lineage>
</organism>
<dbReference type="PROSITE" id="PS51352">
    <property type="entry name" value="THIOREDOXIN_2"/>
    <property type="match status" value="1"/>
</dbReference>
<protein>
    <submittedName>
        <fullName evidence="7">SCO family protein</fullName>
    </submittedName>
</protein>
<feature type="binding site" evidence="3">
    <location>
        <position position="105"/>
    </location>
    <ligand>
        <name>Cu cation</name>
        <dbReference type="ChEBI" id="CHEBI:23378"/>
    </ligand>
</feature>
<evidence type="ECO:0000259" key="6">
    <source>
        <dbReference type="PROSITE" id="PS51352"/>
    </source>
</evidence>
<evidence type="ECO:0000256" key="2">
    <source>
        <dbReference type="ARBA" id="ARBA00023008"/>
    </source>
</evidence>